<comment type="subcellular location">
    <subcellularLocation>
        <location evidence="1">Cytoplasm</location>
    </subcellularLocation>
</comment>
<name>A0A7G1KW92_9NOCA</name>
<organism evidence="5 6">
    <name type="scientific">Nocardia wallacei</name>
    <dbReference type="NCBI Taxonomy" id="480035"/>
    <lineage>
        <taxon>Bacteria</taxon>
        <taxon>Bacillati</taxon>
        <taxon>Actinomycetota</taxon>
        <taxon>Actinomycetes</taxon>
        <taxon>Mycobacteriales</taxon>
        <taxon>Nocardiaceae</taxon>
        <taxon>Nocardia</taxon>
    </lineage>
</organism>
<evidence type="ECO:0008006" key="7">
    <source>
        <dbReference type="Google" id="ProtNLM"/>
    </source>
</evidence>
<keyword evidence="6" id="KW-1185">Reference proteome</keyword>
<gene>
    <name evidence="5" type="ORF">NWFMUON74_62250</name>
</gene>
<proteinExistence type="inferred from homology"/>
<dbReference type="EMBL" id="AP023396">
    <property type="protein sequence ID" value="BCK58453.1"/>
    <property type="molecule type" value="Genomic_DNA"/>
</dbReference>
<evidence type="ECO:0000256" key="3">
    <source>
        <dbReference type="ARBA" id="ARBA00022490"/>
    </source>
</evidence>
<sequence>MKWEFTPDEFMHVWAETGKDRYPFPLKLRSSVQWQSEYAKLKEEFRQRLPHGHDPDLSAVLRVASKPAVSLLITGKRKRPVRAYGAIDTTVGVTLVQRPGPTDDVGGNVMIEVGSPAIVPKVFAAVLGNVPPGRHPAMVESFDRIRTDLESWTGTQETVTDRIRRLLRSPRAGSGHIEVRCGLQDPRPFPPQYLSWVDVEGDGRYIYREQHNDFHVEPCSQQAVLHELTRMSQQGAADRAG</sequence>
<evidence type="ECO:0000256" key="1">
    <source>
        <dbReference type="ARBA" id="ARBA00004496"/>
    </source>
</evidence>
<dbReference type="KEGG" id="nwl:NWFMUON74_62250"/>
<dbReference type="InterPro" id="IPR025734">
    <property type="entry name" value="EspG"/>
</dbReference>
<dbReference type="AlphaFoldDB" id="A0A7G1KW92"/>
<evidence type="ECO:0000256" key="2">
    <source>
        <dbReference type="ARBA" id="ARBA00006411"/>
    </source>
</evidence>
<keyword evidence="4" id="KW-0143">Chaperone</keyword>
<comment type="similarity">
    <text evidence="2">Belongs to the EspG family.</text>
</comment>
<reference evidence="5 6" key="1">
    <citation type="submission" date="2020-08" db="EMBL/GenBank/DDBJ databases">
        <title>Genome Sequencing of Nocardia wallacei strain FMUON74 and assembly.</title>
        <authorList>
            <person name="Toyokawa M."/>
            <person name="Uesaka K."/>
        </authorList>
    </citation>
    <scope>NUCLEOTIDE SEQUENCE [LARGE SCALE GENOMIC DNA]</scope>
    <source>
        <strain evidence="5 6">FMUON74</strain>
    </source>
</reference>
<evidence type="ECO:0000313" key="5">
    <source>
        <dbReference type="EMBL" id="BCK58453.1"/>
    </source>
</evidence>
<evidence type="ECO:0000256" key="4">
    <source>
        <dbReference type="ARBA" id="ARBA00023186"/>
    </source>
</evidence>
<dbReference type="RefSeq" id="WP_187685202.1">
    <property type="nucleotide sequence ID" value="NZ_AP023396.1"/>
</dbReference>
<dbReference type="Proteomes" id="UP000516173">
    <property type="component" value="Chromosome"/>
</dbReference>
<accession>A0A7G1KW92</accession>
<protein>
    <recommendedName>
        <fullName evidence="7">ESX secretion-associated protein EspG</fullName>
    </recommendedName>
</protein>
<keyword evidence="3" id="KW-0963">Cytoplasm</keyword>
<dbReference type="GeneID" id="80350630"/>
<dbReference type="Pfam" id="PF14011">
    <property type="entry name" value="ESX-1_EspG"/>
    <property type="match status" value="1"/>
</dbReference>
<evidence type="ECO:0000313" key="6">
    <source>
        <dbReference type="Proteomes" id="UP000516173"/>
    </source>
</evidence>